<feature type="region of interest" description="Disordered" evidence="1">
    <location>
        <begin position="551"/>
        <end position="633"/>
    </location>
</feature>
<feature type="region of interest" description="Disordered" evidence="1">
    <location>
        <begin position="1121"/>
        <end position="1141"/>
    </location>
</feature>
<feature type="compositionally biased region" description="Polar residues" evidence="1">
    <location>
        <begin position="922"/>
        <end position="931"/>
    </location>
</feature>
<feature type="region of interest" description="Disordered" evidence="1">
    <location>
        <begin position="916"/>
        <end position="969"/>
    </location>
</feature>
<gene>
    <name evidence="3" type="ORF">PCASD_11290</name>
</gene>
<protein>
    <recommendedName>
        <fullName evidence="5">Extracellular mutant protein 11 C-terminal domain-containing protein</fullName>
    </recommendedName>
</protein>
<feature type="region of interest" description="Disordered" evidence="1">
    <location>
        <begin position="1155"/>
        <end position="1174"/>
    </location>
</feature>
<dbReference type="Proteomes" id="UP000235392">
    <property type="component" value="Unassembled WGS sequence"/>
</dbReference>
<sequence length="1304" mass="145080">MPRPVLLRGFLMFVMTCHGLALIHDDESLLAARINPDAPSFPHVLQPIATSEVIPHVLQPFPTSKVNTAHSIPPLEEITTPAASSSFKQLGRLPASNKLNPPNNSGGLTSHFIPHSVSSNYWSDFELMVHDMTHVEHPSKIDQIMEEYQRLLESPPEEPLDVRKKNRNPRTTFQSADHEKQTTQNLGDIHDSSGASDLYTQFQIMKVPSIVDSPSSSPQDLQISSFSPGINLSQKRKPESAANLNKTPADFVAQKAFADNQSGPTARTKRLKREVRRTPRGALLREGGFAAAHAETRPAESSGLGLWDLSRGPQKPTGPAEPGAKLSPATAERTTDPEGRLLAANTSHHLWRLPPIGAPPILHYEKEFCPPDPHPATQKSQRRPTGTAPRERVRVPIPGQLGPTFHRRKPGRPIDVNEGRTLCADHGCISAFDSTQNTSGVQASEHTMKQNLAESPVLYSLEEAPTQAASTSFQWLGRLPSSNKFNPPNNSGGLTTHFIPHAVSPNYRSDFGLAGHVEDPDFGSMGYVEDPSRMDQLMEELQGLLETEEPLDVHENNPNPTTMLPSAHQERQTAQNLGDIHDSSGSFQVPSIFDNPSNSPRDLQISSFSPGSGSNPRQKRKSESATNLNESRLKNKIETLPSLINVGKFTHDSQRLQEQMASLLSKHTPNGPLGKKKPLPKPDSIRLPKFSRENDFPPVGIHNHVQQSRLPCIDEEGSLLLHSGAFSIENPSSTDTRKMKIFNSMVDNSNTSGKLLWILEDRLAACIEQFHGKSSINKDKTEVNDECGNRMKMRDSKREDAVTIINSKLDDWLKFYEAKCGIEYKDLGLSRDPGLEEDVMKTYFVLFLLRVDIISTVLVKKEPQISNGKITLSNNLDVLKYAAENFHHIYQQSRDRINQLKRNQVIDKYIRERASKMERSDNSQAHCTEQTMLPPPGRQSLIPVSPKNSAPAMRKSSITRQPMSGEFSSASPAIRNNLYKNSRAAALGSPLGRSAGRTPSLGSLPASRREPEERFMMDIFDDHNSFNDQESSKGLKKRTLFGHPDRKNKKRAVEETVGEKSKKESSHHPTEIQEDGPPSRRLSVRSPRLSSPAARSTKKRVGSSTYGSGWPIAERVYVEEPKHVQSKRDSPPSSDPEDHSLENWFEGHRVDGDLTSANRLEDYNSEGGRSSPYYEQIEDAERTILGPSSSTPDAEKKRENGPAGLAELDESLKLIPGPTEYQPGAYNSLTDEQWLCAGQKLIERFCENTQKIQKVIAMRAERMAGYTAMISEYHNLLRVRRAKLKEERESIQEGVRGSIASYRK</sequence>
<evidence type="ECO:0000313" key="4">
    <source>
        <dbReference type="Proteomes" id="UP000235392"/>
    </source>
</evidence>
<feature type="compositionally biased region" description="Basic residues" evidence="1">
    <location>
        <begin position="267"/>
        <end position="279"/>
    </location>
</feature>
<feature type="region of interest" description="Disordered" evidence="1">
    <location>
        <begin position="366"/>
        <end position="413"/>
    </location>
</feature>
<keyword evidence="2" id="KW-0732">Signal</keyword>
<name>A0A2N5UJ75_9BASI</name>
<feature type="compositionally biased region" description="Basic residues" evidence="1">
    <location>
        <begin position="1034"/>
        <end position="1050"/>
    </location>
</feature>
<feature type="compositionally biased region" description="Polar residues" evidence="1">
    <location>
        <begin position="583"/>
        <end position="616"/>
    </location>
</feature>
<feature type="compositionally biased region" description="Polar residues" evidence="1">
    <location>
        <begin position="956"/>
        <end position="969"/>
    </location>
</feature>
<feature type="region of interest" description="Disordered" evidence="1">
    <location>
        <begin position="988"/>
        <end position="1011"/>
    </location>
</feature>
<proteinExistence type="predicted"/>
<dbReference type="EMBL" id="PGCI01000138">
    <property type="protein sequence ID" value="PLW37717.1"/>
    <property type="molecule type" value="Genomic_DNA"/>
</dbReference>
<accession>A0A2N5UJ75</accession>
<evidence type="ECO:0008006" key="5">
    <source>
        <dbReference type="Google" id="ProtNLM"/>
    </source>
</evidence>
<feature type="chain" id="PRO_5014710882" description="Extracellular mutant protein 11 C-terminal domain-containing protein" evidence="2">
    <location>
        <begin position="22"/>
        <end position="1304"/>
    </location>
</feature>
<feature type="compositionally biased region" description="Basic and acidic residues" evidence="1">
    <location>
        <begin position="1051"/>
        <end position="1071"/>
    </location>
</feature>
<feature type="region of interest" description="Disordered" evidence="1">
    <location>
        <begin position="153"/>
        <end position="192"/>
    </location>
</feature>
<feature type="region of interest" description="Disordered" evidence="1">
    <location>
        <begin position="1023"/>
        <end position="1108"/>
    </location>
</feature>
<feature type="compositionally biased region" description="Basic and acidic residues" evidence="1">
    <location>
        <begin position="1023"/>
        <end position="1033"/>
    </location>
</feature>
<feature type="signal peptide" evidence="2">
    <location>
        <begin position="1"/>
        <end position="21"/>
    </location>
</feature>
<feature type="compositionally biased region" description="Polar residues" evidence="1">
    <location>
        <begin position="219"/>
        <end position="233"/>
    </location>
</feature>
<evidence type="ECO:0000313" key="3">
    <source>
        <dbReference type="EMBL" id="PLW37717.1"/>
    </source>
</evidence>
<feature type="region of interest" description="Disordered" evidence="1">
    <location>
        <begin position="210"/>
        <end position="335"/>
    </location>
</feature>
<reference evidence="3 4" key="1">
    <citation type="submission" date="2017-11" db="EMBL/GenBank/DDBJ databases">
        <title>De novo assembly and phasing of dikaryotic genomes from two isolates of Puccinia coronata f. sp. avenae, the causal agent of oat crown rust.</title>
        <authorList>
            <person name="Miller M.E."/>
            <person name="Zhang Y."/>
            <person name="Omidvar V."/>
            <person name="Sperschneider J."/>
            <person name="Schwessinger B."/>
            <person name="Raley C."/>
            <person name="Palmer J.M."/>
            <person name="Garnica D."/>
            <person name="Upadhyaya N."/>
            <person name="Rathjen J."/>
            <person name="Taylor J.M."/>
            <person name="Park R.F."/>
            <person name="Dodds P.N."/>
            <person name="Hirsch C.D."/>
            <person name="Kianian S.F."/>
            <person name="Figueroa M."/>
        </authorList>
    </citation>
    <scope>NUCLEOTIDE SEQUENCE [LARGE SCALE GENOMIC DNA]</scope>
    <source>
        <strain evidence="3">12SD80</strain>
    </source>
</reference>
<comment type="caution">
    <text evidence="3">The sequence shown here is derived from an EMBL/GenBank/DDBJ whole genome shotgun (WGS) entry which is preliminary data.</text>
</comment>
<feature type="compositionally biased region" description="Low complexity" evidence="1">
    <location>
        <begin position="1079"/>
        <end position="1095"/>
    </location>
</feature>
<evidence type="ECO:0000256" key="1">
    <source>
        <dbReference type="SAM" id="MobiDB-lite"/>
    </source>
</evidence>
<organism evidence="3 4">
    <name type="scientific">Puccinia coronata f. sp. avenae</name>
    <dbReference type="NCBI Taxonomy" id="200324"/>
    <lineage>
        <taxon>Eukaryota</taxon>
        <taxon>Fungi</taxon>
        <taxon>Dikarya</taxon>
        <taxon>Basidiomycota</taxon>
        <taxon>Pucciniomycotina</taxon>
        <taxon>Pucciniomycetes</taxon>
        <taxon>Pucciniales</taxon>
        <taxon>Pucciniaceae</taxon>
        <taxon>Puccinia</taxon>
    </lineage>
</organism>
<evidence type="ECO:0000256" key="2">
    <source>
        <dbReference type="SAM" id="SignalP"/>
    </source>
</evidence>